<comment type="caution">
    <text evidence="2">The sequence shown here is derived from an EMBL/GenBank/DDBJ whole genome shotgun (WGS) entry which is preliminary data.</text>
</comment>
<gene>
    <name evidence="2" type="ORF">ACFPIB_07595</name>
</gene>
<dbReference type="Pfam" id="PF07007">
    <property type="entry name" value="LprI"/>
    <property type="match status" value="1"/>
</dbReference>
<dbReference type="RefSeq" id="WP_378016838.1">
    <property type="nucleotide sequence ID" value="NZ_JBHSKT010000004.1"/>
</dbReference>
<evidence type="ECO:0000313" key="2">
    <source>
        <dbReference type="EMBL" id="MFC5270466.1"/>
    </source>
</evidence>
<protein>
    <submittedName>
        <fullName evidence="2">Lysozyme inhibitor LprI family protein</fullName>
    </submittedName>
</protein>
<dbReference type="EMBL" id="JBHSKT010000004">
    <property type="protein sequence ID" value="MFC5270466.1"/>
    <property type="molecule type" value="Genomic_DNA"/>
</dbReference>
<dbReference type="Proteomes" id="UP001596161">
    <property type="component" value="Unassembled WGS sequence"/>
</dbReference>
<accession>A0ABW0EB55</accession>
<evidence type="ECO:0000259" key="1">
    <source>
        <dbReference type="Pfam" id="PF07007"/>
    </source>
</evidence>
<evidence type="ECO:0000313" key="3">
    <source>
        <dbReference type="Proteomes" id="UP001596161"/>
    </source>
</evidence>
<dbReference type="Gene3D" id="1.20.1270.180">
    <property type="match status" value="1"/>
</dbReference>
<keyword evidence="3" id="KW-1185">Reference proteome</keyword>
<organism evidence="2 3">
    <name type="scientific">Adhaeribacter terreus</name>
    <dbReference type="NCBI Taxonomy" id="529703"/>
    <lineage>
        <taxon>Bacteria</taxon>
        <taxon>Pseudomonadati</taxon>
        <taxon>Bacteroidota</taxon>
        <taxon>Cytophagia</taxon>
        <taxon>Cytophagales</taxon>
        <taxon>Hymenobacteraceae</taxon>
        <taxon>Adhaeribacter</taxon>
    </lineage>
</organism>
<name>A0ABW0EB55_9BACT</name>
<reference evidence="3" key="1">
    <citation type="journal article" date="2019" name="Int. J. Syst. Evol. Microbiol.">
        <title>The Global Catalogue of Microorganisms (GCM) 10K type strain sequencing project: providing services to taxonomists for standard genome sequencing and annotation.</title>
        <authorList>
            <consortium name="The Broad Institute Genomics Platform"/>
            <consortium name="The Broad Institute Genome Sequencing Center for Infectious Disease"/>
            <person name="Wu L."/>
            <person name="Ma J."/>
        </authorList>
    </citation>
    <scope>NUCLEOTIDE SEQUENCE [LARGE SCALE GENOMIC DNA]</scope>
    <source>
        <strain evidence="3">KACC 12602</strain>
    </source>
</reference>
<dbReference type="InterPro" id="IPR009739">
    <property type="entry name" value="LprI-like_N"/>
</dbReference>
<sequence>MAVIILKFLLKIVAGLCFVLIFSYSVFAQTDSVHIRTTPEMRAEIYNVFEQSSKKITELDKTILKYLNSVKKPKAAAYKKSYVDSQNGWLNYRDGHCQIISDESADAPTGPDQFFYQCIADINARRIEELNELLINFKLEFGALKME</sequence>
<proteinExistence type="predicted"/>
<feature type="domain" description="Lysozyme inhibitor LprI-like N-terminal" evidence="1">
    <location>
        <begin position="36"/>
        <end position="130"/>
    </location>
</feature>